<evidence type="ECO:0000313" key="4">
    <source>
        <dbReference type="EMBL" id="EAR94244.2"/>
    </source>
</evidence>
<dbReference type="EMBL" id="GG662716">
    <property type="protein sequence ID" value="EAR94244.2"/>
    <property type="molecule type" value="Genomic_DNA"/>
</dbReference>
<dbReference type="OrthoDB" id="2418081at2759"/>
<accession>Q23CN6</accession>
<dbReference type="AlphaFoldDB" id="Q23CN6"/>
<organism evidence="4 5">
    <name type="scientific">Tetrahymena thermophila (strain SB210)</name>
    <dbReference type="NCBI Taxonomy" id="312017"/>
    <lineage>
        <taxon>Eukaryota</taxon>
        <taxon>Sar</taxon>
        <taxon>Alveolata</taxon>
        <taxon>Ciliophora</taxon>
        <taxon>Intramacronucleata</taxon>
        <taxon>Oligohymenophorea</taxon>
        <taxon>Hymenostomatida</taxon>
        <taxon>Tetrahymenina</taxon>
        <taxon>Tetrahymenidae</taxon>
        <taxon>Tetrahymena</taxon>
    </lineage>
</organism>
<dbReference type="GeneID" id="7826661"/>
<dbReference type="InterPro" id="IPR050565">
    <property type="entry name" value="LYPA1-2/EST-like"/>
</dbReference>
<evidence type="ECO:0000256" key="2">
    <source>
        <dbReference type="ARBA" id="ARBA00022801"/>
    </source>
</evidence>
<evidence type="ECO:0000259" key="3">
    <source>
        <dbReference type="Pfam" id="PF02230"/>
    </source>
</evidence>
<dbReference type="InterPro" id="IPR029058">
    <property type="entry name" value="AB_hydrolase_fold"/>
</dbReference>
<dbReference type="Gene3D" id="3.40.50.1820">
    <property type="entry name" value="alpha/beta hydrolase"/>
    <property type="match status" value="1"/>
</dbReference>
<dbReference type="KEGG" id="tet:TTHERM_00854230"/>
<dbReference type="Proteomes" id="UP000009168">
    <property type="component" value="Unassembled WGS sequence"/>
</dbReference>
<proteinExistence type="inferred from homology"/>
<dbReference type="RefSeq" id="XP_001014489.2">
    <property type="nucleotide sequence ID" value="XM_001014489.3"/>
</dbReference>
<keyword evidence="2" id="KW-0378">Hydrolase</keyword>
<dbReference type="GO" id="GO:0005737">
    <property type="term" value="C:cytoplasm"/>
    <property type="evidence" value="ECO:0007669"/>
    <property type="project" value="TreeGrafter"/>
</dbReference>
<dbReference type="GO" id="GO:0052689">
    <property type="term" value="F:carboxylic ester hydrolase activity"/>
    <property type="evidence" value="ECO:0007669"/>
    <property type="project" value="TreeGrafter"/>
</dbReference>
<dbReference type="eggNOG" id="KOG2112">
    <property type="taxonomic scope" value="Eukaryota"/>
</dbReference>
<sequence length="265" mass="30044">MINLISNRFTSAAFVQYKTCSGKILRCYTNMSSASKYSAKRRGQDIILTPKSGHERTLIWLHGLGDSAEGFYDVFDSPVDPTPEKTKVVLLTAPERPVTVNDGFECNSWYDIKSLDKNTMKEEDLYSVSEVKDSYEIIKKTIDEEVQILGNSKKVFIGGFSQGCAMSIYTGITYPSVLGGIIGLSGYFFKFIEINNLEQARYEMPIFLSHGESDDVVPFLLARQSYQRLLSQFKNSKFQSEPFLPHSLYPKQLADIKSWFNNLPK</sequence>
<dbReference type="OMA" id="SWFDIAN"/>
<keyword evidence="5" id="KW-1185">Reference proteome</keyword>
<dbReference type="PANTHER" id="PTHR10655">
    <property type="entry name" value="LYSOPHOSPHOLIPASE-RELATED"/>
    <property type="match status" value="1"/>
</dbReference>
<dbReference type="PANTHER" id="PTHR10655:SF17">
    <property type="entry name" value="LYSOPHOSPHOLIPASE-LIKE PROTEIN 1"/>
    <property type="match status" value="1"/>
</dbReference>
<dbReference type="STRING" id="312017.Q23CN6"/>
<name>Q23CN6_TETTS</name>
<dbReference type="GO" id="GO:0008474">
    <property type="term" value="F:palmitoyl-(protein) hydrolase activity"/>
    <property type="evidence" value="ECO:0007669"/>
    <property type="project" value="TreeGrafter"/>
</dbReference>
<comment type="similarity">
    <text evidence="1">Belongs to the AB hydrolase superfamily. AB hydrolase 2 family.</text>
</comment>
<feature type="domain" description="Phospholipase/carboxylesterase/thioesterase" evidence="3">
    <location>
        <begin position="47"/>
        <end position="260"/>
    </location>
</feature>
<dbReference type="ESTHER" id="tetts-q23cn6">
    <property type="family name" value="LYsophospholipase_carboxylesterase"/>
</dbReference>
<gene>
    <name evidence="4" type="ORF">TTHERM_00854230</name>
</gene>
<dbReference type="Pfam" id="PF02230">
    <property type="entry name" value="Abhydrolase_2"/>
    <property type="match status" value="1"/>
</dbReference>
<dbReference type="InParanoid" id="Q23CN6"/>
<dbReference type="SUPFAM" id="SSF53474">
    <property type="entry name" value="alpha/beta-Hydrolases"/>
    <property type="match status" value="1"/>
</dbReference>
<protein>
    <submittedName>
        <fullName evidence="4">Phospholipase carboxylesterase family protein</fullName>
    </submittedName>
</protein>
<evidence type="ECO:0000313" key="5">
    <source>
        <dbReference type="Proteomes" id="UP000009168"/>
    </source>
</evidence>
<evidence type="ECO:0000256" key="1">
    <source>
        <dbReference type="ARBA" id="ARBA00006499"/>
    </source>
</evidence>
<dbReference type="InterPro" id="IPR003140">
    <property type="entry name" value="PLipase/COase/thioEstase"/>
</dbReference>
<reference evidence="5" key="1">
    <citation type="journal article" date="2006" name="PLoS Biol.">
        <title>Macronuclear genome sequence of the ciliate Tetrahymena thermophila, a model eukaryote.</title>
        <authorList>
            <person name="Eisen J.A."/>
            <person name="Coyne R.S."/>
            <person name="Wu M."/>
            <person name="Wu D."/>
            <person name="Thiagarajan M."/>
            <person name="Wortman J.R."/>
            <person name="Badger J.H."/>
            <person name="Ren Q."/>
            <person name="Amedeo P."/>
            <person name="Jones K.M."/>
            <person name="Tallon L.J."/>
            <person name="Delcher A.L."/>
            <person name="Salzberg S.L."/>
            <person name="Silva J.C."/>
            <person name="Haas B.J."/>
            <person name="Majoros W.H."/>
            <person name="Farzad M."/>
            <person name="Carlton J.M."/>
            <person name="Smith R.K. Jr."/>
            <person name="Garg J."/>
            <person name="Pearlman R.E."/>
            <person name="Karrer K.M."/>
            <person name="Sun L."/>
            <person name="Manning G."/>
            <person name="Elde N.C."/>
            <person name="Turkewitz A.P."/>
            <person name="Asai D.J."/>
            <person name="Wilkes D.E."/>
            <person name="Wang Y."/>
            <person name="Cai H."/>
            <person name="Collins K."/>
            <person name="Stewart B.A."/>
            <person name="Lee S.R."/>
            <person name="Wilamowska K."/>
            <person name="Weinberg Z."/>
            <person name="Ruzzo W.L."/>
            <person name="Wloga D."/>
            <person name="Gaertig J."/>
            <person name="Frankel J."/>
            <person name="Tsao C.-C."/>
            <person name="Gorovsky M.A."/>
            <person name="Keeling P.J."/>
            <person name="Waller R.F."/>
            <person name="Patron N.J."/>
            <person name="Cherry J.M."/>
            <person name="Stover N.A."/>
            <person name="Krieger C.J."/>
            <person name="del Toro C."/>
            <person name="Ryder H.F."/>
            <person name="Williamson S.C."/>
            <person name="Barbeau R.A."/>
            <person name="Hamilton E.P."/>
            <person name="Orias E."/>
        </authorList>
    </citation>
    <scope>NUCLEOTIDE SEQUENCE [LARGE SCALE GENOMIC DNA]</scope>
    <source>
        <strain evidence="5">SB210</strain>
    </source>
</reference>
<dbReference type="HOGENOM" id="CLU_049413_3_8_1"/>